<evidence type="ECO:0000313" key="6">
    <source>
        <dbReference type="EMBL" id="KAF0741861.1"/>
    </source>
</evidence>
<keyword evidence="3" id="KW-0378">Hydrolase</keyword>
<dbReference type="Pfam" id="PF03372">
    <property type="entry name" value="Exo_endo_phos"/>
    <property type="match status" value="1"/>
</dbReference>
<organism evidence="6 7">
    <name type="scientific">Aphanomyces euteiches</name>
    <dbReference type="NCBI Taxonomy" id="100861"/>
    <lineage>
        <taxon>Eukaryota</taxon>
        <taxon>Sar</taxon>
        <taxon>Stramenopiles</taxon>
        <taxon>Oomycota</taxon>
        <taxon>Saprolegniomycetes</taxon>
        <taxon>Saprolegniales</taxon>
        <taxon>Verrucalvaceae</taxon>
        <taxon>Aphanomyces</taxon>
    </lineage>
</organism>
<comment type="similarity">
    <text evidence="1">Belongs to the neutral sphingomyelinase family.</text>
</comment>
<dbReference type="Proteomes" id="UP000481153">
    <property type="component" value="Unassembled WGS sequence"/>
</dbReference>
<keyword evidence="4" id="KW-0812">Transmembrane</keyword>
<keyword evidence="4" id="KW-1133">Transmembrane helix</keyword>
<gene>
    <name evidence="6" type="ORF">Ae201684_003052</name>
</gene>
<dbReference type="GO" id="GO:0004767">
    <property type="term" value="F:sphingomyelin phosphodiesterase activity"/>
    <property type="evidence" value="ECO:0007669"/>
    <property type="project" value="UniProtKB-EC"/>
</dbReference>
<reference evidence="6 7" key="1">
    <citation type="submission" date="2019-07" db="EMBL/GenBank/DDBJ databases">
        <title>Genomics analysis of Aphanomyces spp. identifies a new class of oomycete effector associated with host adaptation.</title>
        <authorList>
            <person name="Gaulin E."/>
        </authorList>
    </citation>
    <scope>NUCLEOTIDE SEQUENCE [LARGE SCALE GENOMIC DNA]</scope>
    <source>
        <strain evidence="6 7">ATCC 201684</strain>
    </source>
</reference>
<dbReference type="GO" id="GO:0005737">
    <property type="term" value="C:cytoplasm"/>
    <property type="evidence" value="ECO:0007669"/>
    <property type="project" value="TreeGrafter"/>
</dbReference>
<comment type="caution">
    <text evidence="6">The sequence shown here is derived from an EMBL/GenBank/DDBJ whole genome shotgun (WGS) entry which is preliminary data.</text>
</comment>
<evidence type="ECO:0000313" key="7">
    <source>
        <dbReference type="Proteomes" id="UP000481153"/>
    </source>
</evidence>
<dbReference type="InterPro" id="IPR036691">
    <property type="entry name" value="Endo/exonu/phosph_ase_sf"/>
</dbReference>
<dbReference type="VEuPathDB" id="FungiDB:AeMF1_000952"/>
<dbReference type="GO" id="GO:0005576">
    <property type="term" value="C:extracellular region"/>
    <property type="evidence" value="ECO:0007669"/>
    <property type="project" value="InterPro"/>
</dbReference>
<dbReference type="CDD" id="cd09078">
    <property type="entry name" value="nSMase"/>
    <property type="match status" value="1"/>
</dbReference>
<dbReference type="AlphaFoldDB" id="A0A6G0XN15"/>
<dbReference type="EC" id="3.1.4.12" evidence="2"/>
<dbReference type="PANTHER" id="PTHR16320:SF1">
    <property type="entry name" value="SPHINGOMYELINASE DDB_G0288017"/>
    <property type="match status" value="1"/>
</dbReference>
<keyword evidence="4" id="KW-0472">Membrane</keyword>
<dbReference type="EMBL" id="VJMJ01000034">
    <property type="protein sequence ID" value="KAF0741861.1"/>
    <property type="molecule type" value="Genomic_DNA"/>
</dbReference>
<sequence length="339" mass="37546">MPVKIRVLSLNVFMRPPGIQEPHGDYKELRFEFLKRKVLQYDVVLLQEMFVAASGRAARLISFARQNGLLYHAGSVYPTLMSSQLVDGGLLILSRFPIVKTVIHRFSTCCGSDALASKGVVYTQLQIVPHNSRGLLDVFTTHTQAGIRKLPTEIRWRQIQELATFVRQHNQDGVPAILGGDFNLDSRFDVAFDAEGAPTFTPCTESSQYRELLRTAMATESFDTNGQELVDKTGKCIDYLFILDTTSKLQLIHAAVDRCALADIDPQDRTLPVTHLSDHWGITATMELNITPSDDLGNLSVVEFEHTNLWMIKVSIILLAASGVVVASGATVLAVLLTF</sequence>
<dbReference type="InterPro" id="IPR038772">
    <property type="entry name" value="Sph/SMPD2-like"/>
</dbReference>
<protein>
    <recommendedName>
        <fullName evidence="2">sphingomyelin phosphodiesterase</fullName>
        <ecNumber evidence="2">3.1.4.12</ecNumber>
    </recommendedName>
</protein>
<proteinExistence type="inferred from homology"/>
<dbReference type="InterPro" id="IPR017766">
    <property type="entry name" value="Sphingomyelinase/PLipase_C"/>
</dbReference>
<evidence type="ECO:0000256" key="1">
    <source>
        <dbReference type="ARBA" id="ARBA00006335"/>
    </source>
</evidence>
<keyword evidence="7" id="KW-1185">Reference proteome</keyword>
<feature type="domain" description="Endonuclease/exonuclease/phosphatase" evidence="5">
    <location>
        <begin position="30"/>
        <end position="241"/>
    </location>
</feature>
<evidence type="ECO:0000259" key="5">
    <source>
        <dbReference type="Pfam" id="PF03372"/>
    </source>
</evidence>
<dbReference type="SUPFAM" id="SSF56219">
    <property type="entry name" value="DNase I-like"/>
    <property type="match status" value="1"/>
</dbReference>
<feature type="transmembrane region" description="Helical" evidence="4">
    <location>
        <begin position="316"/>
        <end position="337"/>
    </location>
</feature>
<evidence type="ECO:0000256" key="3">
    <source>
        <dbReference type="ARBA" id="ARBA00022801"/>
    </source>
</evidence>
<name>A0A6G0XN15_9STRA</name>
<dbReference type="Gene3D" id="3.60.10.10">
    <property type="entry name" value="Endonuclease/exonuclease/phosphatase"/>
    <property type="match status" value="1"/>
</dbReference>
<evidence type="ECO:0000256" key="2">
    <source>
        <dbReference type="ARBA" id="ARBA00012369"/>
    </source>
</evidence>
<dbReference type="InterPro" id="IPR005135">
    <property type="entry name" value="Endo/exonuclease/phosphatase"/>
</dbReference>
<dbReference type="PANTHER" id="PTHR16320">
    <property type="entry name" value="SPHINGOMYELINASE FAMILY MEMBER"/>
    <property type="match status" value="1"/>
</dbReference>
<accession>A0A6G0XN15</accession>
<evidence type="ECO:0000256" key="4">
    <source>
        <dbReference type="SAM" id="Phobius"/>
    </source>
</evidence>